<dbReference type="InterPro" id="IPR006311">
    <property type="entry name" value="TAT_signal"/>
</dbReference>
<dbReference type="Pfam" id="PF05345">
    <property type="entry name" value="He_PIG"/>
    <property type="match status" value="3"/>
</dbReference>
<protein>
    <submittedName>
        <fullName evidence="2">Uncharacterized protein</fullName>
    </submittedName>
</protein>
<dbReference type="Proteomes" id="UP000321571">
    <property type="component" value="Unassembled WGS sequence"/>
</dbReference>
<organism evidence="2 3">
    <name type="scientific">Aeromicrobium terrae</name>
    <dbReference type="NCBI Taxonomy" id="2498846"/>
    <lineage>
        <taxon>Bacteria</taxon>
        <taxon>Bacillati</taxon>
        <taxon>Actinomycetota</taxon>
        <taxon>Actinomycetes</taxon>
        <taxon>Propionibacteriales</taxon>
        <taxon>Nocardioidaceae</taxon>
        <taxon>Aeromicrobium</taxon>
    </lineage>
</organism>
<reference evidence="2 3" key="1">
    <citation type="submission" date="2019-06" db="EMBL/GenBank/DDBJ databases">
        <title>Aeromicrobium sp. nov., isolated from a maize field.</title>
        <authorList>
            <person name="Lin S.-Y."/>
            <person name="Tsai C.-F."/>
            <person name="Young C.-C."/>
        </authorList>
    </citation>
    <scope>NUCLEOTIDE SEQUENCE [LARGE SCALE GENOMIC DNA]</scope>
    <source>
        <strain evidence="2 3">CC-CFT486</strain>
    </source>
</reference>
<dbReference type="NCBIfam" id="NF041518">
    <property type="entry name" value="choice_anch_Q"/>
    <property type="match status" value="1"/>
</dbReference>
<dbReference type="Gene3D" id="2.60.40.10">
    <property type="entry name" value="Immunoglobulins"/>
    <property type="match status" value="5"/>
</dbReference>
<accession>A0A5C8NLY4</accession>
<evidence type="ECO:0000256" key="1">
    <source>
        <dbReference type="SAM" id="SignalP"/>
    </source>
</evidence>
<feature type="chain" id="PRO_5022975096" evidence="1">
    <location>
        <begin position="34"/>
        <end position="1391"/>
    </location>
</feature>
<dbReference type="InterPro" id="IPR059226">
    <property type="entry name" value="Choice_anch_Q_dom"/>
</dbReference>
<dbReference type="GO" id="GO:0005975">
    <property type="term" value="P:carbohydrate metabolic process"/>
    <property type="evidence" value="ECO:0007669"/>
    <property type="project" value="UniProtKB-ARBA"/>
</dbReference>
<proteinExistence type="predicted"/>
<feature type="signal peptide" evidence="1">
    <location>
        <begin position="1"/>
        <end position="33"/>
    </location>
</feature>
<dbReference type="SUPFAM" id="SSF49313">
    <property type="entry name" value="Cadherin-like"/>
    <property type="match status" value="2"/>
</dbReference>
<dbReference type="EMBL" id="VDUX01000002">
    <property type="protein sequence ID" value="TXL62156.1"/>
    <property type="molecule type" value="Genomic_DNA"/>
</dbReference>
<name>A0A5C8NLY4_9ACTN</name>
<dbReference type="PANTHER" id="PTHR11319:SF35">
    <property type="entry name" value="OUTER MEMBRANE PROTEIN PMPC-RELATED"/>
    <property type="match status" value="1"/>
</dbReference>
<sequence>MSARHSLRRPLVAATAILGTIAGTLAFAAPAHAAGPWFVATNGSNAANCLSSGTPCATIQGAVNKGGFVSGDTINVAPGTYTGITTFAAKGANVVATGTGVILDGNAAGSTIAVTGAVAVKLTGLTIRNGLNNSAFGGGIRVGVAGASVTTTDVRITANKSTLGAGAVVYAGGSLTMTGGSVDHNTNATSGGGILSAGTTKLTDVDVTDNTAVSGAGVAVASNASPAAAANLTVDGGSISRNTATANTTATGWGGGVYVGGKTATAPAAIASLKNVDIDDNVAAGSAQAFAGLGGGLFSTGTLTVDNASFSGNRATGTGTVAAYGGAIYYGGPAPAVPTLDIKNSSIKGGGATSNAVVGGAMVAASAFTATNLSVTDNVADFGGGIVTNAPSSTLTGGVISGNDTTNASAGYGGGIWAARPSATTTGTLTLDGTTVKDNTSAAFGGGLSLGFGVTSELKGGTEVSGNEAVVGGGIFNSGALTVRGSDVSDNDASYQGGGLFNGSTESTDTPSANLVDSTIDDNSAAFGGGGIVTIEHATLTGSGGHVNGNDGLGGGGVLVGDKAPATFDDTDFIGNVASNLGGGAVLSSGTTSISRATMRDNQAVHTTGTTGLGAAIYSGSDTDNANTVLTVKKSTISGNEAYAASAILTASTGTGATNKASIDNSTITNNTSSSPVGAIQQFHPMTITNSTITNNTAAGSGAGGGLYLFDASHVGVAGTILSGNTGLECTGGAVSDGGRNLSDPGDASCGFSGAKNDIAAAPQLGNLVDNGGPTFTRKPGPASPALDKIPAATATGLSDAVTGSAVTLCNGTDQRTVARPQGAKCDIGAVEVSQETPTVNGPASADYTLNSAGAPVTFTTTGTPQPTLNYTGTLPAGVTFVDNGDGTATLSGTPTAGPGGVYTITVKATNEAGTGTKSFDLVLHQAPTLSGPSASTYTVGQAGGPDLFEQTGGFPAALLSTTSTLPGGVNFTPKPDGKGEIAGTPDAGTGGVYAITIKGDNGTPPVATWPFTLTVNETAGISGPASSTFKVGTAGSSASFVGSGYPPPTLSATGLPDGLTLSGTGTAKITGTPADGTGGEYDATVKADNGIGSAATTSTHIRVNEAPELVGPSIARLVVGTNGTVAYSADGYPQASLSASGTLPSGVTFHDNGNGTAQLSGTPGASAEGHYAITIKASNGVDPDSIIHLDLEIAPELGISSTSLPNGAYHTAYSATINAVGGFPPYTFTLVGGSLPAGLTLHSDGTITGTPTSNPTTKVFTVKVTDAADPSHSKVKQLSITTTKGATNLDVEPIAVAVKAQPGLFSLGLKVGTIDAVLTGGAPREPIANATVVFRANTQIVCIGRSDSQGRIHCKMSAFNTLKAIARGLVVGTYAGNTVWASTTGSARLL</sequence>
<dbReference type="SUPFAM" id="SSF51126">
    <property type="entry name" value="Pectin lyase-like"/>
    <property type="match status" value="3"/>
</dbReference>
<comment type="caution">
    <text evidence="2">The sequence shown here is derived from an EMBL/GenBank/DDBJ whole genome shotgun (WGS) entry which is preliminary data.</text>
</comment>
<dbReference type="InterPro" id="IPR015919">
    <property type="entry name" value="Cadherin-like_sf"/>
</dbReference>
<dbReference type="InterPro" id="IPR013783">
    <property type="entry name" value="Ig-like_fold"/>
</dbReference>
<dbReference type="InterPro" id="IPR006626">
    <property type="entry name" value="PbH1"/>
</dbReference>
<gene>
    <name evidence="2" type="ORF">FHP06_05485</name>
</gene>
<dbReference type="GO" id="GO:0016020">
    <property type="term" value="C:membrane"/>
    <property type="evidence" value="ECO:0007669"/>
    <property type="project" value="InterPro"/>
</dbReference>
<keyword evidence="3" id="KW-1185">Reference proteome</keyword>
<dbReference type="PANTHER" id="PTHR11319">
    <property type="entry name" value="G PROTEIN-COUPLED RECEPTOR-RELATED"/>
    <property type="match status" value="1"/>
</dbReference>
<dbReference type="GO" id="GO:0005509">
    <property type="term" value="F:calcium ion binding"/>
    <property type="evidence" value="ECO:0007669"/>
    <property type="project" value="InterPro"/>
</dbReference>
<evidence type="ECO:0000313" key="2">
    <source>
        <dbReference type="EMBL" id="TXL62156.1"/>
    </source>
</evidence>
<dbReference type="RefSeq" id="WP_147684572.1">
    <property type="nucleotide sequence ID" value="NZ_VDUX01000002.1"/>
</dbReference>
<dbReference type="SMART" id="SM00710">
    <property type="entry name" value="PbH1"/>
    <property type="match status" value="15"/>
</dbReference>
<keyword evidence="1" id="KW-0732">Signal</keyword>
<dbReference type="OrthoDB" id="3801057at2"/>
<evidence type="ECO:0000313" key="3">
    <source>
        <dbReference type="Proteomes" id="UP000321571"/>
    </source>
</evidence>
<dbReference type="InterPro" id="IPR011050">
    <property type="entry name" value="Pectin_lyase_fold/virulence"/>
</dbReference>
<dbReference type="PROSITE" id="PS51318">
    <property type="entry name" value="TAT"/>
    <property type="match status" value="1"/>
</dbReference>